<name>A0ABQ9FBJ0_TEGGR</name>
<keyword evidence="2" id="KW-1185">Reference proteome</keyword>
<accession>A0ABQ9FBJ0</accession>
<reference evidence="1 2" key="1">
    <citation type="submission" date="2022-12" db="EMBL/GenBank/DDBJ databases">
        <title>Chromosome-level genome of Tegillarca granosa.</title>
        <authorList>
            <person name="Kim J."/>
        </authorList>
    </citation>
    <scope>NUCLEOTIDE SEQUENCE [LARGE SCALE GENOMIC DNA]</scope>
    <source>
        <strain evidence="1">Teg-2019</strain>
        <tissue evidence="1">Adductor muscle</tissue>
    </source>
</reference>
<dbReference type="Proteomes" id="UP001217089">
    <property type="component" value="Unassembled WGS sequence"/>
</dbReference>
<dbReference type="EMBL" id="JARBDR010000342">
    <property type="protein sequence ID" value="KAJ8313616.1"/>
    <property type="molecule type" value="Genomic_DNA"/>
</dbReference>
<evidence type="ECO:0000313" key="2">
    <source>
        <dbReference type="Proteomes" id="UP001217089"/>
    </source>
</evidence>
<sequence>MVSLSKNEVGKETAETTGKIDLCIDPIVEKNIIIQSTHRIPHNPKDTYKPSMPEPIIVKFARMCDRNLVLSHVKNLKHAIQSLIIKRSKISRLAYQLRKNKGLKTAIRKTNYDVWLETRHSTKEQLEKYVSKEH</sequence>
<protein>
    <submittedName>
        <fullName evidence="1">Uncharacterized protein</fullName>
    </submittedName>
</protein>
<organism evidence="1 2">
    <name type="scientific">Tegillarca granosa</name>
    <name type="common">Malaysian cockle</name>
    <name type="synonym">Anadara granosa</name>
    <dbReference type="NCBI Taxonomy" id="220873"/>
    <lineage>
        <taxon>Eukaryota</taxon>
        <taxon>Metazoa</taxon>
        <taxon>Spiralia</taxon>
        <taxon>Lophotrochozoa</taxon>
        <taxon>Mollusca</taxon>
        <taxon>Bivalvia</taxon>
        <taxon>Autobranchia</taxon>
        <taxon>Pteriomorphia</taxon>
        <taxon>Arcoida</taxon>
        <taxon>Arcoidea</taxon>
        <taxon>Arcidae</taxon>
        <taxon>Tegillarca</taxon>
    </lineage>
</organism>
<proteinExistence type="predicted"/>
<evidence type="ECO:0000313" key="1">
    <source>
        <dbReference type="EMBL" id="KAJ8313616.1"/>
    </source>
</evidence>
<gene>
    <name evidence="1" type="ORF">KUTeg_008177</name>
</gene>
<comment type="caution">
    <text evidence="1">The sequence shown here is derived from an EMBL/GenBank/DDBJ whole genome shotgun (WGS) entry which is preliminary data.</text>
</comment>